<dbReference type="InterPro" id="IPR003593">
    <property type="entry name" value="AAA+_ATPase"/>
</dbReference>
<dbReference type="Proteomes" id="UP000192132">
    <property type="component" value="Unassembled WGS sequence"/>
</dbReference>
<dbReference type="GO" id="GO:0016887">
    <property type="term" value="F:ATP hydrolysis activity"/>
    <property type="evidence" value="ECO:0007669"/>
    <property type="project" value="InterPro"/>
</dbReference>
<evidence type="ECO:0000313" key="5">
    <source>
        <dbReference type="Proteomes" id="UP000192132"/>
    </source>
</evidence>
<dbReference type="SUPFAM" id="SSF52540">
    <property type="entry name" value="P-loop containing nucleoside triphosphate hydrolases"/>
    <property type="match status" value="1"/>
</dbReference>
<name>A0A1S8CTW2_9GAMM</name>
<dbReference type="SMART" id="SM00382">
    <property type="entry name" value="AAA"/>
    <property type="match status" value="1"/>
</dbReference>
<evidence type="ECO:0000259" key="3">
    <source>
        <dbReference type="PROSITE" id="PS50893"/>
    </source>
</evidence>
<evidence type="ECO:0000256" key="2">
    <source>
        <dbReference type="ARBA" id="ARBA00022840"/>
    </source>
</evidence>
<dbReference type="EMBL" id="MLCN01000022">
    <property type="protein sequence ID" value="ONG39873.1"/>
    <property type="molecule type" value="Genomic_DNA"/>
</dbReference>
<dbReference type="Gene3D" id="3.40.50.300">
    <property type="entry name" value="P-loop containing nucleotide triphosphate hydrolases"/>
    <property type="match status" value="1"/>
</dbReference>
<evidence type="ECO:0000256" key="1">
    <source>
        <dbReference type="ARBA" id="ARBA00022741"/>
    </source>
</evidence>
<sequence>MQLDTHNLPHHQRLDQAKSQNQVTGILGASGAGKSTLLKVLAGLLKPQQGRINFDGQVFFDNQTRTFMPSYQRHVGLVFQDGQLFPHLSVQQNLLYGYRHLKPAQRRFELAQIVELLEIGSLIERRVTQLSGGEAQRVALGRALLYSPRLLLLDEPLSALDTRLKQQILPFFARIRDEIQIPMIYVTHQPQELEFLQADILHMAQGKLIHIP</sequence>
<dbReference type="InterPro" id="IPR017871">
    <property type="entry name" value="ABC_transporter-like_CS"/>
</dbReference>
<protein>
    <submittedName>
        <fullName evidence="4">Molybdenum ABC transporter ATP-binding protein</fullName>
    </submittedName>
</protein>
<keyword evidence="5" id="KW-1185">Reference proteome</keyword>
<dbReference type="InterPro" id="IPR003439">
    <property type="entry name" value="ABC_transporter-like_ATP-bd"/>
</dbReference>
<gene>
    <name evidence="4" type="ORF">BKE30_08320</name>
</gene>
<dbReference type="PANTHER" id="PTHR43514:SF4">
    <property type="entry name" value="ABC TRANSPORTER I FAMILY MEMBER 10"/>
    <property type="match status" value="1"/>
</dbReference>
<dbReference type="Pfam" id="PF00005">
    <property type="entry name" value="ABC_tran"/>
    <property type="match status" value="1"/>
</dbReference>
<reference evidence="4 5" key="1">
    <citation type="submission" date="2016-10" db="EMBL/GenBank/DDBJ databases">
        <title>Draft Genome sequence of Alkanindiges sp. strain H1.</title>
        <authorList>
            <person name="Subhash Y."/>
            <person name="Lee S."/>
        </authorList>
    </citation>
    <scope>NUCLEOTIDE SEQUENCE [LARGE SCALE GENOMIC DNA]</scope>
    <source>
        <strain evidence="4 5">H1</strain>
    </source>
</reference>
<proteinExistence type="predicted"/>
<dbReference type="PROSITE" id="PS50893">
    <property type="entry name" value="ABC_TRANSPORTER_2"/>
    <property type="match status" value="1"/>
</dbReference>
<dbReference type="GO" id="GO:0005524">
    <property type="term" value="F:ATP binding"/>
    <property type="evidence" value="ECO:0007669"/>
    <property type="project" value="UniProtKB-KW"/>
</dbReference>
<dbReference type="InterPro" id="IPR027417">
    <property type="entry name" value="P-loop_NTPase"/>
</dbReference>
<comment type="caution">
    <text evidence="4">The sequence shown here is derived from an EMBL/GenBank/DDBJ whole genome shotgun (WGS) entry which is preliminary data.</text>
</comment>
<dbReference type="InterPro" id="IPR050334">
    <property type="entry name" value="Molybdenum_import_ModC"/>
</dbReference>
<feature type="domain" description="ABC transporter" evidence="3">
    <location>
        <begin position="3"/>
        <end position="211"/>
    </location>
</feature>
<accession>A0A1S8CTW2</accession>
<keyword evidence="1" id="KW-0547">Nucleotide-binding</keyword>
<keyword evidence="2 4" id="KW-0067">ATP-binding</keyword>
<dbReference type="PROSITE" id="PS00211">
    <property type="entry name" value="ABC_TRANSPORTER_1"/>
    <property type="match status" value="1"/>
</dbReference>
<evidence type="ECO:0000313" key="4">
    <source>
        <dbReference type="EMBL" id="ONG39873.1"/>
    </source>
</evidence>
<organism evidence="4 5">
    <name type="scientific">Alkanindiges hydrocarboniclasticus</name>
    <dbReference type="NCBI Taxonomy" id="1907941"/>
    <lineage>
        <taxon>Bacteria</taxon>
        <taxon>Pseudomonadati</taxon>
        <taxon>Pseudomonadota</taxon>
        <taxon>Gammaproteobacteria</taxon>
        <taxon>Moraxellales</taxon>
        <taxon>Moraxellaceae</taxon>
        <taxon>Alkanindiges</taxon>
    </lineage>
</organism>
<dbReference type="PANTHER" id="PTHR43514">
    <property type="entry name" value="ABC TRANSPORTER I FAMILY MEMBER 10"/>
    <property type="match status" value="1"/>
</dbReference>
<dbReference type="STRING" id="1907941.BKE30_08320"/>
<dbReference type="AlphaFoldDB" id="A0A1S8CTW2"/>